<dbReference type="EMBL" id="MAMP01000024">
    <property type="protein sequence ID" value="OES43689.1"/>
    <property type="molecule type" value="Genomic_DNA"/>
</dbReference>
<dbReference type="GO" id="GO:0005886">
    <property type="term" value="C:plasma membrane"/>
    <property type="evidence" value="ECO:0007669"/>
    <property type="project" value="UniProtKB-SubCell"/>
</dbReference>
<protein>
    <recommendedName>
        <fullName evidence="1">Sporulation sigma-E factor-processing peptidase</fullName>
        <ecNumber evidence="1">3.4.23.-</ecNumber>
    </recommendedName>
    <alternativeName>
        <fullName evidence="1">Membrane-associated aspartic protease</fullName>
    </alternativeName>
    <alternativeName>
        <fullName evidence="1">Stage II sporulation protein GA</fullName>
    </alternativeName>
</protein>
<proteinExistence type="inferred from homology"/>
<keyword evidence="1" id="KW-0378">Hydrolase</keyword>
<keyword evidence="3" id="KW-0812">Transmembrane</keyword>
<dbReference type="GO" id="GO:0030436">
    <property type="term" value="P:asexual sporulation"/>
    <property type="evidence" value="ECO:0007669"/>
    <property type="project" value="InterPro"/>
</dbReference>
<dbReference type="PIRSF" id="PIRSF018571">
    <property type="entry name" value="SpoIIGA"/>
    <property type="match status" value="1"/>
</dbReference>
<comment type="caution">
    <text evidence="4">The sequence shown here is derived from an EMBL/GenBank/DDBJ whole genome shotgun (WGS) entry which is preliminary data.</text>
</comment>
<organism evidence="4 5">
    <name type="scientific">Domibacillus iocasae</name>
    <dbReference type="NCBI Taxonomy" id="1714016"/>
    <lineage>
        <taxon>Bacteria</taxon>
        <taxon>Bacillati</taxon>
        <taxon>Bacillota</taxon>
        <taxon>Bacilli</taxon>
        <taxon>Bacillales</taxon>
        <taxon>Bacillaceae</taxon>
        <taxon>Domibacillus</taxon>
    </lineage>
</organism>
<dbReference type="GO" id="GO:0030435">
    <property type="term" value="P:sporulation resulting in formation of a cellular spore"/>
    <property type="evidence" value="ECO:0007669"/>
    <property type="project" value="UniProtKB-KW"/>
</dbReference>
<dbReference type="Proteomes" id="UP000095658">
    <property type="component" value="Unassembled WGS sequence"/>
</dbReference>
<dbReference type="OrthoDB" id="2690199at2"/>
<keyword evidence="1" id="KW-1003">Cell membrane</keyword>
<dbReference type="Pfam" id="PF03419">
    <property type="entry name" value="Peptidase_U4"/>
    <property type="match status" value="1"/>
</dbReference>
<dbReference type="GO" id="GO:0006508">
    <property type="term" value="P:proteolysis"/>
    <property type="evidence" value="ECO:0007669"/>
    <property type="project" value="UniProtKB-KW"/>
</dbReference>
<keyword evidence="5" id="KW-1185">Reference proteome</keyword>
<feature type="active site" evidence="2">
    <location>
        <position position="171"/>
    </location>
</feature>
<evidence type="ECO:0000313" key="4">
    <source>
        <dbReference type="EMBL" id="OES43689.1"/>
    </source>
</evidence>
<feature type="transmembrane region" description="Helical" evidence="3">
    <location>
        <begin position="118"/>
        <end position="135"/>
    </location>
</feature>
<evidence type="ECO:0000256" key="3">
    <source>
        <dbReference type="SAM" id="Phobius"/>
    </source>
</evidence>
<evidence type="ECO:0000313" key="5">
    <source>
        <dbReference type="Proteomes" id="UP000095658"/>
    </source>
</evidence>
<feature type="transmembrane region" description="Helical" evidence="3">
    <location>
        <begin position="36"/>
        <end position="53"/>
    </location>
</feature>
<dbReference type="InterPro" id="IPR005081">
    <property type="entry name" value="SpoIIGA"/>
</dbReference>
<comment type="subcellular location">
    <subcellularLocation>
        <location evidence="1">Cell membrane</location>
    </subcellularLocation>
</comment>
<accession>A0A1E7DKV5</accession>
<dbReference type="GO" id="GO:0004190">
    <property type="term" value="F:aspartic-type endopeptidase activity"/>
    <property type="evidence" value="ECO:0007669"/>
    <property type="project" value="UniProtKB-KW"/>
</dbReference>
<keyword evidence="3" id="KW-1133">Transmembrane helix</keyword>
<comment type="similarity">
    <text evidence="1">Belongs to the peptidase U4 family.</text>
</comment>
<feature type="transmembrane region" description="Helical" evidence="3">
    <location>
        <begin position="6"/>
        <end position="24"/>
    </location>
</feature>
<reference evidence="4 5" key="1">
    <citation type="submission" date="2016-06" db="EMBL/GenBank/DDBJ databases">
        <title>Domibacillus iocasae genome sequencing.</title>
        <authorList>
            <person name="Verma A."/>
            <person name="Pal Y."/>
            <person name="Ojha A.K."/>
            <person name="Krishnamurthi S."/>
        </authorList>
    </citation>
    <scope>NUCLEOTIDE SEQUENCE [LARGE SCALE GENOMIC DNA]</scope>
    <source>
        <strain evidence="4 5">DSM 29979</strain>
    </source>
</reference>
<keyword evidence="1 3" id="KW-0472">Membrane</keyword>
<keyword evidence="1" id="KW-0064">Aspartyl protease</keyword>
<keyword evidence="1" id="KW-0645">Protease</keyword>
<evidence type="ECO:0000256" key="1">
    <source>
        <dbReference type="PIRNR" id="PIRNR018571"/>
    </source>
</evidence>
<dbReference type="RefSeq" id="WP_069939470.1">
    <property type="nucleotide sequence ID" value="NZ_MAMP01000024.1"/>
</dbReference>
<dbReference type="AlphaFoldDB" id="A0A1E7DKV5"/>
<comment type="subunit">
    <text evidence="1">Self-associates. Interacts with SigE. Interacts with SpoIIR.</text>
</comment>
<dbReference type="EC" id="3.4.23.-" evidence="1"/>
<gene>
    <name evidence="4" type="ORF">BA724_11340</name>
</gene>
<name>A0A1E7DKV5_9BACI</name>
<sequence length="282" mass="31572">MAGYAEGIIFFNFAADALLLFVTGKLSGRPFQLSRLLAASLAGTIPVWIYLAAGPVGLLHKSLTVIMPIFMIRIAFKITGVTSLISTVLTFYFIVFLTGGILFGFQSMYTQYAIGGKWSLVFFFIVSVAISFYFIQRRLFSLNSSRRIISQTVPVSFTLCGMNWSGQGLIDTGNALCDPISKKEVAVCQIDPHEEWPDVLFKEDISDLLHLPDNWTEKLVWIPSKSIHAESQLLASFRTDSFTVWINGKEQKTDRALVTFTDKMLSDDHSFGCILHPNMVRE</sequence>
<keyword evidence="1" id="KW-0749">Sporulation</keyword>
<comment type="function">
    <text evidence="1">Probable aspartic protease that is responsible for the proteolytic cleavage of the RNA polymerase sigma E factor (SigE/spoIIGB) to yield the active peptide in the mother cell during sporulation. Responds to a signal from the forespore that is triggered by the extracellular signal protein SpoIIR.</text>
</comment>
<evidence type="ECO:0000256" key="2">
    <source>
        <dbReference type="PIRSR" id="PIRSR018571-1"/>
    </source>
</evidence>
<feature type="transmembrane region" description="Helical" evidence="3">
    <location>
        <begin position="88"/>
        <end position="106"/>
    </location>
</feature>
<dbReference type="STRING" id="1714016.BA724_11340"/>